<accession>A0A949JWJ9</accession>
<keyword evidence="10" id="KW-0169">Cobalamin biosynthesis</keyword>
<dbReference type="Gene3D" id="3.40.50.300">
    <property type="entry name" value="P-loop containing nucleotide triphosphate hydrolases"/>
    <property type="match status" value="1"/>
</dbReference>
<evidence type="ECO:0000256" key="2">
    <source>
        <dbReference type="ARBA" id="ARBA00000711"/>
    </source>
</evidence>
<protein>
    <recommendedName>
        <fullName evidence="16">Adenosylcobinamide kinase</fullName>
        <ecNumber evidence="8">2.7.1.156</ecNumber>
        <ecNumber evidence="9">2.7.7.62</ecNumber>
    </recommendedName>
    <alternativeName>
        <fullName evidence="17">Adenosylcobinamide-phosphate guanylyltransferase</fullName>
    </alternativeName>
</protein>
<keyword evidence="21" id="KW-1185">Reference proteome</keyword>
<comment type="catalytic activity">
    <reaction evidence="3">
        <text>adenosylcob(III)inamide + GTP = adenosylcob(III)inamide phosphate + GDP + H(+)</text>
        <dbReference type="Rhea" id="RHEA:15765"/>
        <dbReference type="ChEBI" id="CHEBI:2480"/>
        <dbReference type="ChEBI" id="CHEBI:15378"/>
        <dbReference type="ChEBI" id="CHEBI:37565"/>
        <dbReference type="ChEBI" id="CHEBI:58189"/>
        <dbReference type="ChEBI" id="CHEBI:58502"/>
        <dbReference type="EC" id="2.7.1.156"/>
    </reaction>
</comment>
<evidence type="ECO:0000256" key="10">
    <source>
        <dbReference type="ARBA" id="ARBA00022573"/>
    </source>
</evidence>
<feature type="binding site" evidence="19">
    <location>
        <begin position="51"/>
        <end position="54"/>
    </location>
    <ligand>
        <name>GTP</name>
        <dbReference type="ChEBI" id="CHEBI:37565"/>
    </ligand>
</feature>
<dbReference type="EC" id="2.7.1.156" evidence="8"/>
<comment type="similarity">
    <text evidence="7">Belongs to the CobU/CobP family.</text>
</comment>
<gene>
    <name evidence="20" type="ORF">KTH89_08085</name>
</gene>
<evidence type="ECO:0000256" key="11">
    <source>
        <dbReference type="ARBA" id="ARBA00022679"/>
    </source>
</evidence>
<dbReference type="PIRSF" id="PIRSF006135">
    <property type="entry name" value="CobU"/>
    <property type="match status" value="1"/>
</dbReference>
<dbReference type="EC" id="2.7.7.62" evidence="9"/>
<evidence type="ECO:0000256" key="4">
    <source>
        <dbReference type="ARBA" id="ARBA00003889"/>
    </source>
</evidence>
<evidence type="ECO:0000256" key="6">
    <source>
        <dbReference type="ARBA" id="ARBA00005159"/>
    </source>
</evidence>
<dbReference type="GO" id="GO:0043752">
    <property type="term" value="F:adenosylcobinamide kinase activity"/>
    <property type="evidence" value="ECO:0007669"/>
    <property type="project" value="UniProtKB-EC"/>
</dbReference>
<comment type="function">
    <text evidence="4">Catalyzes ATP-dependent phosphorylation of adenosylcobinamide and addition of GMP to adenosylcobinamide phosphate.</text>
</comment>
<keyword evidence="12 19" id="KW-0547">Nucleotide-binding</keyword>
<evidence type="ECO:0000313" key="21">
    <source>
        <dbReference type="Proteomes" id="UP000712157"/>
    </source>
</evidence>
<proteinExistence type="inferred from homology"/>
<dbReference type="GO" id="GO:0009236">
    <property type="term" value="P:cobalamin biosynthetic process"/>
    <property type="evidence" value="ECO:0007669"/>
    <property type="project" value="UniProtKB-KW"/>
</dbReference>
<evidence type="ECO:0000256" key="18">
    <source>
        <dbReference type="PIRSR" id="PIRSR006135-1"/>
    </source>
</evidence>
<evidence type="ECO:0000256" key="7">
    <source>
        <dbReference type="ARBA" id="ARBA00007490"/>
    </source>
</evidence>
<dbReference type="GO" id="GO:0008820">
    <property type="term" value="F:cobinamide phosphate guanylyltransferase activity"/>
    <property type="evidence" value="ECO:0007669"/>
    <property type="project" value="UniProtKB-EC"/>
</dbReference>
<dbReference type="InterPro" id="IPR003203">
    <property type="entry name" value="CobU/CobP"/>
</dbReference>
<feature type="binding site" evidence="19">
    <location>
        <position position="100"/>
    </location>
    <ligand>
        <name>GTP</name>
        <dbReference type="ChEBI" id="CHEBI:37565"/>
    </ligand>
</feature>
<dbReference type="GO" id="GO:0005524">
    <property type="term" value="F:ATP binding"/>
    <property type="evidence" value="ECO:0007669"/>
    <property type="project" value="UniProtKB-KW"/>
</dbReference>
<evidence type="ECO:0000256" key="15">
    <source>
        <dbReference type="ARBA" id="ARBA00023134"/>
    </source>
</evidence>
<keyword evidence="20" id="KW-0548">Nucleotidyltransferase</keyword>
<evidence type="ECO:0000256" key="1">
    <source>
        <dbReference type="ARBA" id="ARBA00000312"/>
    </source>
</evidence>
<dbReference type="PANTHER" id="PTHR34848">
    <property type="match status" value="1"/>
</dbReference>
<sequence>MRCLVTGGSASGKSEYAENFAVELSRGGPLYYIATMEPYGEEADRRISRHRRLREAKGFQTIECYRDIHQALAFTPDPARSTGSAADAEDGSVAPTVLLECLSNLLANEMYAGSALKEEPEALAQRIFRQIQELDQRCSHLVIVTNEIFSDGHRYPPETEAYIQSLGLLNTMLGAWTDQVCEVVCSIPVLLKTAAAAAAFGKGEERCQF</sequence>
<reference evidence="20" key="1">
    <citation type="submission" date="2021-06" db="EMBL/GenBank/DDBJ databases">
        <title>Description of novel taxa of the family Lachnospiraceae.</title>
        <authorList>
            <person name="Chaplin A.V."/>
            <person name="Sokolova S.R."/>
            <person name="Pikina A.P."/>
            <person name="Korzhanova M."/>
            <person name="Belova V."/>
            <person name="Korostin D."/>
            <person name="Efimov B.A."/>
        </authorList>
    </citation>
    <scope>NUCLEOTIDE SEQUENCE</scope>
    <source>
        <strain evidence="20">ASD5720</strain>
    </source>
</reference>
<feature type="binding site" evidence="19">
    <location>
        <position position="63"/>
    </location>
    <ligand>
        <name>GTP</name>
        <dbReference type="ChEBI" id="CHEBI:37565"/>
    </ligand>
</feature>
<keyword evidence="13 20" id="KW-0418">Kinase</keyword>
<dbReference type="Proteomes" id="UP000712157">
    <property type="component" value="Unassembled WGS sequence"/>
</dbReference>
<feature type="active site" description="GMP-histidine intermediate" evidence="18">
    <location>
        <position position="50"/>
    </location>
</feature>
<evidence type="ECO:0000256" key="9">
    <source>
        <dbReference type="ARBA" id="ARBA00012523"/>
    </source>
</evidence>
<evidence type="ECO:0000256" key="13">
    <source>
        <dbReference type="ARBA" id="ARBA00022777"/>
    </source>
</evidence>
<evidence type="ECO:0000256" key="12">
    <source>
        <dbReference type="ARBA" id="ARBA00022741"/>
    </source>
</evidence>
<dbReference type="RefSeq" id="WP_238721335.1">
    <property type="nucleotide sequence ID" value="NZ_JAHQCW010000010.1"/>
</dbReference>
<dbReference type="PANTHER" id="PTHR34848:SF1">
    <property type="entry name" value="BIFUNCTIONAL ADENOSYLCOBALAMIN BIOSYNTHESIS PROTEIN COBU"/>
    <property type="match status" value="1"/>
</dbReference>
<comment type="pathway">
    <text evidence="6">Cofactor biosynthesis; adenosylcobalamin biosynthesis; adenosylcobalamin from cob(II)yrinate a,c-diamide: step 5/7.</text>
</comment>
<keyword evidence="14" id="KW-0067">ATP-binding</keyword>
<organism evidence="20 21">
    <name type="scientific">Diplocloster agilis</name>
    <dbReference type="NCBI Taxonomy" id="2850323"/>
    <lineage>
        <taxon>Bacteria</taxon>
        <taxon>Bacillati</taxon>
        <taxon>Bacillota</taxon>
        <taxon>Clostridia</taxon>
        <taxon>Lachnospirales</taxon>
        <taxon>Lachnospiraceae</taxon>
        <taxon>Diplocloster</taxon>
    </lineage>
</organism>
<dbReference type="Pfam" id="PF02283">
    <property type="entry name" value="CobU"/>
    <property type="match status" value="1"/>
</dbReference>
<name>A0A949JWJ9_9FIRM</name>
<evidence type="ECO:0000256" key="5">
    <source>
        <dbReference type="ARBA" id="ARBA00004692"/>
    </source>
</evidence>
<dbReference type="AlphaFoldDB" id="A0A949JWJ9"/>
<dbReference type="InterPro" id="IPR027417">
    <property type="entry name" value="P-loop_NTPase"/>
</dbReference>
<dbReference type="SUPFAM" id="SSF52540">
    <property type="entry name" value="P-loop containing nucleoside triphosphate hydrolases"/>
    <property type="match status" value="1"/>
</dbReference>
<comment type="pathway">
    <text evidence="5">Cofactor biosynthesis; adenosylcobalamin biosynthesis; adenosylcobalamin from cob(II)yrinate a,c-diamide: step 6/7.</text>
</comment>
<evidence type="ECO:0000256" key="3">
    <source>
        <dbReference type="ARBA" id="ARBA00001522"/>
    </source>
</evidence>
<feature type="binding site" evidence="19">
    <location>
        <begin position="7"/>
        <end position="14"/>
    </location>
    <ligand>
        <name>GTP</name>
        <dbReference type="ChEBI" id="CHEBI:37565"/>
    </ligand>
</feature>
<evidence type="ECO:0000256" key="14">
    <source>
        <dbReference type="ARBA" id="ARBA00022840"/>
    </source>
</evidence>
<comment type="caution">
    <text evidence="20">The sequence shown here is derived from an EMBL/GenBank/DDBJ whole genome shotgun (WGS) entry which is preliminary data.</text>
</comment>
<evidence type="ECO:0000313" key="20">
    <source>
        <dbReference type="EMBL" id="MBU9736493.1"/>
    </source>
</evidence>
<evidence type="ECO:0000256" key="8">
    <source>
        <dbReference type="ARBA" id="ARBA00012016"/>
    </source>
</evidence>
<evidence type="ECO:0000256" key="19">
    <source>
        <dbReference type="PIRSR" id="PIRSR006135-2"/>
    </source>
</evidence>
<dbReference type="GO" id="GO:0005525">
    <property type="term" value="F:GTP binding"/>
    <property type="evidence" value="ECO:0007669"/>
    <property type="project" value="UniProtKB-KW"/>
</dbReference>
<dbReference type="EMBL" id="JAHQCW010000010">
    <property type="protein sequence ID" value="MBU9736493.1"/>
    <property type="molecule type" value="Genomic_DNA"/>
</dbReference>
<keyword evidence="15 19" id="KW-0342">GTP-binding</keyword>
<evidence type="ECO:0000256" key="17">
    <source>
        <dbReference type="ARBA" id="ARBA00030571"/>
    </source>
</evidence>
<keyword evidence="11" id="KW-0808">Transferase</keyword>
<evidence type="ECO:0000256" key="16">
    <source>
        <dbReference type="ARBA" id="ARBA00029570"/>
    </source>
</evidence>
<comment type="catalytic activity">
    <reaction evidence="2">
        <text>adenosylcob(III)inamide phosphate + GTP + H(+) = adenosylcob(III)inamide-GDP + diphosphate</text>
        <dbReference type="Rhea" id="RHEA:22712"/>
        <dbReference type="ChEBI" id="CHEBI:15378"/>
        <dbReference type="ChEBI" id="CHEBI:33019"/>
        <dbReference type="ChEBI" id="CHEBI:37565"/>
        <dbReference type="ChEBI" id="CHEBI:58502"/>
        <dbReference type="ChEBI" id="CHEBI:60487"/>
        <dbReference type="EC" id="2.7.7.62"/>
    </reaction>
</comment>
<comment type="catalytic activity">
    <reaction evidence="1">
        <text>adenosylcob(III)inamide + ATP = adenosylcob(III)inamide phosphate + ADP + H(+)</text>
        <dbReference type="Rhea" id="RHEA:15769"/>
        <dbReference type="ChEBI" id="CHEBI:2480"/>
        <dbReference type="ChEBI" id="CHEBI:15378"/>
        <dbReference type="ChEBI" id="CHEBI:30616"/>
        <dbReference type="ChEBI" id="CHEBI:58502"/>
        <dbReference type="ChEBI" id="CHEBI:456216"/>
        <dbReference type="EC" id="2.7.1.156"/>
    </reaction>
</comment>